<dbReference type="Proteomes" id="UP000029981">
    <property type="component" value="Chromosome 7"/>
</dbReference>
<sequence length="70" mass="8545">MVEFSVTLLKIFQAIKEQNLWNVPIWMPLSTSLDGEKKRSVLGWEEKQKNWIEMQKEEDEENRRYDKMNK</sequence>
<proteinExistence type="predicted"/>
<dbReference type="AlphaFoldDB" id="A0A0A0K7F4"/>
<evidence type="ECO:0000313" key="1">
    <source>
        <dbReference type="EMBL" id="KGN44829.1"/>
    </source>
</evidence>
<organism evidence="1 2">
    <name type="scientific">Cucumis sativus</name>
    <name type="common">Cucumber</name>
    <dbReference type="NCBI Taxonomy" id="3659"/>
    <lineage>
        <taxon>Eukaryota</taxon>
        <taxon>Viridiplantae</taxon>
        <taxon>Streptophyta</taxon>
        <taxon>Embryophyta</taxon>
        <taxon>Tracheophyta</taxon>
        <taxon>Spermatophyta</taxon>
        <taxon>Magnoliopsida</taxon>
        <taxon>eudicotyledons</taxon>
        <taxon>Gunneridae</taxon>
        <taxon>Pentapetalae</taxon>
        <taxon>rosids</taxon>
        <taxon>fabids</taxon>
        <taxon>Cucurbitales</taxon>
        <taxon>Cucurbitaceae</taxon>
        <taxon>Benincaseae</taxon>
        <taxon>Cucumis</taxon>
    </lineage>
</organism>
<dbReference type="PANTHER" id="PTHR34575">
    <property type="entry name" value="PROTEIN PAM68, CHLOROPLASTIC"/>
    <property type="match status" value="1"/>
</dbReference>
<reference evidence="1 2" key="4">
    <citation type="journal article" date="2011" name="BMC Genomics">
        <title>RNA-Seq improves annotation of protein-coding genes in the cucumber genome.</title>
        <authorList>
            <person name="Li Z."/>
            <person name="Zhang Z."/>
            <person name="Yan P."/>
            <person name="Huang S."/>
            <person name="Fei Z."/>
            <person name="Lin K."/>
        </authorList>
    </citation>
    <scope>NUCLEOTIDE SEQUENCE [LARGE SCALE GENOMIC DNA]</scope>
    <source>
        <strain evidence="2">cv. 9930</strain>
    </source>
</reference>
<accession>A0A0A0K7F4</accession>
<dbReference type="PANTHER" id="PTHR34575:SF6">
    <property type="entry name" value="EXPRESSED PROTEIN"/>
    <property type="match status" value="1"/>
</dbReference>
<protein>
    <submittedName>
        <fullName evidence="1">Uncharacterized protein</fullName>
    </submittedName>
</protein>
<dbReference type="InterPro" id="IPR021855">
    <property type="entry name" value="PAM68-like"/>
</dbReference>
<dbReference type="Gramene" id="KGN44829">
    <property type="protein sequence ID" value="KGN44829"/>
    <property type="gene ID" value="Csa_7G390080"/>
</dbReference>
<reference evidence="1 2" key="1">
    <citation type="journal article" date="2009" name="Nat. Genet.">
        <title>The genome of the cucumber, Cucumis sativus L.</title>
        <authorList>
            <person name="Huang S."/>
            <person name="Li R."/>
            <person name="Zhang Z."/>
            <person name="Li L."/>
            <person name="Gu X."/>
            <person name="Fan W."/>
            <person name="Lucas W.J."/>
            <person name="Wang X."/>
            <person name="Xie B."/>
            <person name="Ni P."/>
            <person name="Ren Y."/>
            <person name="Zhu H."/>
            <person name="Li J."/>
            <person name="Lin K."/>
            <person name="Jin W."/>
            <person name="Fei Z."/>
            <person name="Li G."/>
            <person name="Staub J."/>
            <person name="Kilian A."/>
            <person name="van der Vossen E.A."/>
            <person name="Wu Y."/>
            <person name="Guo J."/>
            <person name="He J."/>
            <person name="Jia Z."/>
            <person name="Ren Y."/>
            <person name="Tian G."/>
            <person name="Lu Y."/>
            <person name="Ruan J."/>
            <person name="Qian W."/>
            <person name="Wang M."/>
            <person name="Huang Q."/>
            <person name="Li B."/>
            <person name="Xuan Z."/>
            <person name="Cao J."/>
            <person name="Asan"/>
            <person name="Wu Z."/>
            <person name="Zhang J."/>
            <person name="Cai Q."/>
            <person name="Bai Y."/>
            <person name="Zhao B."/>
            <person name="Han Y."/>
            <person name="Li Y."/>
            <person name="Li X."/>
            <person name="Wang S."/>
            <person name="Shi Q."/>
            <person name="Liu S."/>
            <person name="Cho W.K."/>
            <person name="Kim J.Y."/>
            <person name="Xu Y."/>
            <person name="Heller-Uszynska K."/>
            <person name="Miao H."/>
            <person name="Cheng Z."/>
            <person name="Zhang S."/>
            <person name="Wu J."/>
            <person name="Yang Y."/>
            <person name="Kang H."/>
            <person name="Li M."/>
            <person name="Liang H."/>
            <person name="Ren X."/>
            <person name="Shi Z."/>
            <person name="Wen M."/>
            <person name="Jian M."/>
            <person name="Yang H."/>
            <person name="Zhang G."/>
            <person name="Yang Z."/>
            <person name="Chen R."/>
            <person name="Liu S."/>
            <person name="Li J."/>
            <person name="Ma L."/>
            <person name="Liu H."/>
            <person name="Zhou Y."/>
            <person name="Zhao J."/>
            <person name="Fang X."/>
            <person name="Li G."/>
            <person name="Fang L."/>
            <person name="Li Y."/>
            <person name="Liu D."/>
            <person name="Zheng H."/>
            <person name="Zhang Y."/>
            <person name="Qin N."/>
            <person name="Li Z."/>
            <person name="Yang G."/>
            <person name="Yang S."/>
            <person name="Bolund L."/>
            <person name="Kristiansen K."/>
            <person name="Zheng H."/>
            <person name="Li S."/>
            <person name="Zhang X."/>
            <person name="Yang H."/>
            <person name="Wang J."/>
            <person name="Sun R."/>
            <person name="Zhang B."/>
            <person name="Jiang S."/>
            <person name="Wang J."/>
            <person name="Du Y."/>
            <person name="Li S."/>
        </authorList>
    </citation>
    <scope>NUCLEOTIDE SEQUENCE [LARGE SCALE GENOMIC DNA]</scope>
    <source>
        <strain evidence="2">cv. 9930</strain>
    </source>
</reference>
<dbReference type="EMBL" id="CM002928">
    <property type="protein sequence ID" value="KGN44829.1"/>
    <property type="molecule type" value="Genomic_DNA"/>
</dbReference>
<name>A0A0A0K7F4_CUCSA</name>
<gene>
    <name evidence="1" type="ORF">Csa_7G390080</name>
</gene>
<reference evidence="1 2" key="3">
    <citation type="journal article" date="2010" name="BMC Genomics">
        <title>Transcriptome sequencing and comparative analysis of cucumber flowers with different sex types.</title>
        <authorList>
            <person name="Guo S."/>
            <person name="Zheng Y."/>
            <person name="Joung J.G."/>
            <person name="Liu S."/>
            <person name="Zhang Z."/>
            <person name="Crasta O.R."/>
            <person name="Sobral B.W."/>
            <person name="Xu Y."/>
            <person name="Huang S."/>
            <person name="Fei Z."/>
        </authorList>
    </citation>
    <scope>NUCLEOTIDE SEQUENCE [LARGE SCALE GENOMIC DNA]</scope>
    <source>
        <strain evidence="2">cv. 9930</strain>
    </source>
</reference>
<keyword evidence="2" id="KW-1185">Reference proteome</keyword>
<evidence type="ECO:0000313" key="2">
    <source>
        <dbReference type="Proteomes" id="UP000029981"/>
    </source>
</evidence>
<reference evidence="1 2" key="2">
    <citation type="journal article" date="2009" name="PLoS ONE">
        <title>An integrated genetic and cytogenetic map of the cucumber genome.</title>
        <authorList>
            <person name="Ren Y."/>
            <person name="Zhang Z."/>
            <person name="Liu J."/>
            <person name="Staub J.E."/>
            <person name="Han Y."/>
            <person name="Cheng Z."/>
            <person name="Li X."/>
            <person name="Lu J."/>
            <person name="Miao H."/>
            <person name="Kang H."/>
            <person name="Xie B."/>
            <person name="Gu X."/>
            <person name="Wang X."/>
            <person name="Du Y."/>
            <person name="Jin W."/>
            <person name="Huang S."/>
        </authorList>
    </citation>
    <scope>NUCLEOTIDE SEQUENCE [LARGE SCALE GENOMIC DNA]</scope>
    <source>
        <strain evidence="2">cv. 9930</strain>
    </source>
</reference>